<dbReference type="InterPro" id="IPR052210">
    <property type="entry name" value="LysM1-like"/>
</dbReference>
<dbReference type="GO" id="GO:0008061">
    <property type="term" value="F:chitin binding"/>
    <property type="evidence" value="ECO:0007669"/>
    <property type="project" value="UniProtKB-KW"/>
</dbReference>
<proteinExistence type="predicted"/>
<accession>A0A0C3GQA5</accession>
<keyword evidence="2" id="KW-0732">Signal</keyword>
<sequence>TTSIASTTTPANGISTPTPYQTGMATNCNKFHLVVSGDQCGTIASNAGITLANFYAWNPAVGSTCAYLDLRDYVCIGTLTCTSAS</sequence>
<keyword evidence="6" id="KW-1185">Reference proteome</keyword>
<dbReference type="EMBL" id="KN832880">
    <property type="protein sequence ID" value="KIM98195.1"/>
    <property type="molecule type" value="Genomic_DNA"/>
</dbReference>
<dbReference type="HOGENOM" id="CLU_189335_2_0_1"/>
<evidence type="ECO:0000313" key="5">
    <source>
        <dbReference type="EMBL" id="KIM98195.1"/>
    </source>
</evidence>
<dbReference type="PANTHER" id="PTHR34997">
    <property type="entry name" value="AM15"/>
    <property type="match status" value="1"/>
</dbReference>
<keyword evidence="3" id="KW-0843">Virulence</keyword>
<dbReference type="OrthoDB" id="5985073at2759"/>
<dbReference type="PANTHER" id="PTHR34997:SF2">
    <property type="entry name" value="LYSM DOMAIN-CONTAINING PROTEIN-RELATED"/>
    <property type="match status" value="1"/>
</dbReference>
<evidence type="ECO:0000256" key="3">
    <source>
        <dbReference type="ARBA" id="ARBA00023026"/>
    </source>
</evidence>
<evidence type="ECO:0000256" key="1">
    <source>
        <dbReference type="ARBA" id="ARBA00022669"/>
    </source>
</evidence>
<dbReference type="SUPFAM" id="SSF54106">
    <property type="entry name" value="LysM domain"/>
    <property type="match status" value="1"/>
</dbReference>
<dbReference type="CDD" id="cd00118">
    <property type="entry name" value="LysM"/>
    <property type="match status" value="1"/>
</dbReference>
<dbReference type="AlphaFoldDB" id="A0A0C3GQA5"/>
<feature type="non-terminal residue" evidence="5">
    <location>
        <position position="1"/>
    </location>
</feature>
<gene>
    <name evidence="5" type="ORF">OIDMADRAFT_64101</name>
</gene>
<reference evidence="5 6" key="1">
    <citation type="submission" date="2014-04" db="EMBL/GenBank/DDBJ databases">
        <authorList>
            <consortium name="DOE Joint Genome Institute"/>
            <person name="Kuo A."/>
            <person name="Martino E."/>
            <person name="Perotto S."/>
            <person name="Kohler A."/>
            <person name="Nagy L.G."/>
            <person name="Floudas D."/>
            <person name="Copeland A."/>
            <person name="Barry K.W."/>
            <person name="Cichocki N."/>
            <person name="Veneault-Fourrey C."/>
            <person name="LaButti K."/>
            <person name="Lindquist E.A."/>
            <person name="Lipzen A."/>
            <person name="Lundell T."/>
            <person name="Morin E."/>
            <person name="Murat C."/>
            <person name="Sun H."/>
            <person name="Tunlid A."/>
            <person name="Henrissat B."/>
            <person name="Grigoriev I.V."/>
            <person name="Hibbett D.S."/>
            <person name="Martin F."/>
            <person name="Nordberg H.P."/>
            <person name="Cantor M.N."/>
            <person name="Hua S.X."/>
        </authorList>
    </citation>
    <scope>NUCLEOTIDE SEQUENCE [LARGE SCALE GENOMIC DNA]</scope>
    <source>
        <strain evidence="5 6">Zn</strain>
    </source>
</reference>
<dbReference type="InParanoid" id="A0A0C3GQA5"/>
<evidence type="ECO:0000313" key="6">
    <source>
        <dbReference type="Proteomes" id="UP000054321"/>
    </source>
</evidence>
<reference evidence="6" key="2">
    <citation type="submission" date="2015-01" db="EMBL/GenBank/DDBJ databases">
        <title>Evolutionary Origins and Diversification of the Mycorrhizal Mutualists.</title>
        <authorList>
            <consortium name="DOE Joint Genome Institute"/>
            <consortium name="Mycorrhizal Genomics Consortium"/>
            <person name="Kohler A."/>
            <person name="Kuo A."/>
            <person name="Nagy L.G."/>
            <person name="Floudas D."/>
            <person name="Copeland A."/>
            <person name="Barry K.W."/>
            <person name="Cichocki N."/>
            <person name="Veneault-Fourrey C."/>
            <person name="LaButti K."/>
            <person name="Lindquist E.A."/>
            <person name="Lipzen A."/>
            <person name="Lundell T."/>
            <person name="Morin E."/>
            <person name="Murat C."/>
            <person name="Riley R."/>
            <person name="Ohm R."/>
            <person name="Sun H."/>
            <person name="Tunlid A."/>
            <person name="Henrissat B."/>
            <person name="Grigoriev I.V."/>
            <person name="Hibbett D.S."/>
            <person name="Martin F."/>
        </authorList>
    </citation>
    <scope>NUCLEOTIDE SEQUENCE [LARGE SCALE GENOMIC DNA]</scope>
    <source>
        <strain evidence="6">Zn</strain>
    </source>
</reference>
<feature type="non-terminal residue" evidence="5">
    <location>
        <position position="85"/>
    </location>
</feature>
<protein>
    <submittedName>
        <fullName evidence="5">Carbohydrate-binding module family 50 protein</fullName>
    </submittedName>
</protein>
<feature type="domain" description="LysM" evidence="4">
    <location>
        <begin position="30"/>
        <end position="76"/>
    </location>
</feature>
<dbReference type="InterPro" id="IPR036779">
    <property type="entry name" value="LysM_dom_sf"/>
</dbReference>
<dbReference type="PROSITE" id="PS51782">
    <property type="entry name" value="LYSM"/>
    <property type="match status" value="1"/>
</dbReference>
<evidence type="ECO:0000259" key="4">
    <source>
        <dbReference type="PROSITE" id="PS51782"/>
    </source>
</evidence>
<name>A0A0C3GQA5_OIDMZ</name>
<dbReference type="Proteomes" id="UP000054321">
    <property type="component" value="Unassembled WGS sequence"/>
</dbReference>
<evidence type="ECO:0000256" key="2">
    <source>
        <dbReference type="ARBA" id="ARBA00022729"/>
    </source>
</evidence>
<dbReference type="Gene3D" id="3.10.350.10">
    <property type="entry name" value="LysM domain"/>
    <property type="match status" value="1"/>
</dbReference>
<organism evidence="5 6">
    <name type="scientific">Oidiodendron maius (strain Zn)</name>
    <dbReference type="NCBI Taxonomy" id="913774"/>
    <lineage>
        <taxon>Eukaryota</taxon>
        <taxon>Fungi</taxon>
        <taxon>Dikarya</taxon>
        <taxon>Ascomycota</taxon>
        <taxon>Pezizomycotina</taxon>
        <taxon>Leotiomycetes</taxon>
        <taxon>Leotiomycetes incertae sedis</taxon>
        <taxon>Myxotrichaceae</taxon>
        <taxon>Oidiodendron</taxon>
    </lineage>
</organism>
<dbReference type="InterPro" id="IPR018392">
    <property type="entry name" value="LysM"/>
</dbReference>
<keyword evidence="1" id="KW-0147">Chitin-binding</keyword>